<protein>
    <recommendedName>
        <fullName evidence="3">Magnesium-dependent phosphatase 1</fullName>
    </recommendedName>
</protein>
<dbReference type="SUPFAM" id="SSF56784">
    <property type="entry name" value="HAD-like"/>
    <property type="match status" value="1"/>
</dbReference>
<reference evidence="1" key="2">
    <citation type="submission" date="2025-09" db="UniProtKB">
        <authorList>
            <consortium name="Ensembl"/>
        </authorList>
    </citation>
    <scope>IDENTIFICATION</scope>
</reference>
<dbReference type="GO" id="GO:0003993">
    <property type="term" value="F:acid phosphatase activity"/>
    <property type="evidence" value="ECO:0007669"/>
    <property type="project" value="TreeGrafter"/>
</dbReference>
<dbReference type="InterPro" id="IPR036412">
    <property type="entry name" value="HAD-like_sf"/>
</dbReference>
<organism evidence="1 2">
    <name type="scientific">Varanus komodoensis</name>
    <name type="common">Komodo dragon</name>
    <dbReference type="NCBI Taxonomy" id="61221"/>
    <lineage>
        <taxon>Eukaryota</taxon>
        <taxon>Metazoa</taxon>
        <taxon>Chordata</taxon>
        <taxon>Craniata</taxon>
        <taxon>Vertebrata</taxon>
        <taxon>Euteleostomi</taxon>
        <taxon>Lepidosauria</taxon>
        <taxon>Squamata</taxon>
        <taxon>Bifurcata</taxon>
        <taxon>Unidentata</taxon>
        <taxon>Episquamata</taxon>
        <taxon>Toxicofera</taxon>
        <taxon>Anguimorpha</taxon>
        <taxon>Paleoanguimorpha</taxon>
        <taxon>Varanoidea</taxon>
        <taxon>Varanidae</taxon>
        <taxon>Varanus</taxon>
    </lineage>
</organism>
<dbReference type="Gene3D" id="3.40.50.1000">
    <property type="entry name" value="HAD superfamily/HAD-like"/>
    <property type="match status" value="1"/>
</dbReference>
<dbReference type="InterPro" id="IPR010036">
    <property type="entry name" value="MDP_1_eu_arc"/>
</dbReference>
<dbReference type="Pfam" id="PF12689">
    <property type="entry name" value="Acid_PPase"/>
    <property type="match status" value="1"/>
</dbReference>
<reference evidence="1" key="1">
    <citation type="submission" date="2025-08" db="UniProtKB">
        <authorList>
            <consortium name="Ensembl"/>
        </authorList>
    </citation>
    <scope>IDENTIFICATION</scope>
</reference>
<dbReference type="PANTHER" id="PTHR17901">
    <property type="entry name" value="MAGNESIUM-DEPENDENT PHOSPHATASE 1 MDP1"/>
    <property type="match status" value="1"/>
</dbReference>
<evidence type="ECO:0000313" key="1">
    <source>
        <dbReference type="Ensembl" id="ENSVKKP00000023727.1"/>
    </source>
</evidence>
<evidence type="ECO:0000313" key="2">
    <source>
        <dbReference type="Proteomes" id="UP000694545"/>
    </source>
</evidence>
<dbReference type="PANTHER" id="PTHR17901:SF14">
    <property type="entry name" value="MAGNESIUM-DEPENDENT PHOSPHATASE 1"/>
    <property type="match status" value="1"/>
</dbReference>
<dbReference type="Ensembl" id="ENSVKKT00000024310.1">
    <property type="protein sequence ID" value="ENSVKKP00000023727.1"/>
    <property type="gene ID" value="ENSVKKG00000015663.1"/>
</dbReference>
<sequence>MCKRPSLVVFDLDYTLWPFWVDTHVDPPFQRDSDGSVRDRKRRLVQLYPEALAVLERLHREGIPMAAASRTGEIQGATQLLDLFGMKRYFRYTEIYPGSKVSHFQRSHMCPGPQWHEPRRSQPGPRGLCSLLRAASCYTAGLQKPGIPSPLSYVRDAPRHVCVINKPSMSP</sequence>
<dbReference type="InterPro" id="IPR023214">
    <property type="entry name" value="HAD_sf"/>
</dbReference>
<evidence type="ECO:0008006" key="3">
    <source>
        <dbReference type="Google" id="ProtNLM"/>
    </source>
</evidence>
<dbReference type="AlphaFoldDB" id="A0A8D2Q745"/>
<gene>
    <name evidence="1" type="primary">MDP1</name>
</gene>
<dbReference type="Proteomes" id="UP000694545">
    <property type="component" value="Unplaced"/>
</dbReference>
<accession>A0A8D2Q745</accession>
<keyword evidence="2" id="KW-1185">Reference proteome</keyword>
<name>A0A8D2Q745_VARKO</name>
<proteinExistence type="predicted"/>